<keyword evidence="5" id="KW-1185">Reference proteome</keyword>
<dbReference type="Pfam" id="PF02525">
    <property type="entry name" value="Flavodoxin_2"/>
    <property type="match status" value="1"/>
</dbReference>
<dbReference type="InterPro" id="IPR029039">
    <property type="entry name" value="Flavoprotein-like_sf"/>
</dbReference>
<dbReference type="PATRIC" id="fig|1423776.4.peg.357"/>
<proteinExistence type="inferred from homology"/>
<accession>A0A0R1LS74</accession>
<evidence type="ECO:0000256" key="2">
    <source>
        <dbReference type="ARBA" id="ARBA00023002"/>
    </source>
</evidence>
<dbReference type="STRING" id="1423776.FD04_GL000356"/>
<dbReference type="GO" id="GO:0005829">
    <property type="term" value="C:cytosol"/>
    <property type="evidence" value="ECO:0007669"/>
    <property type="project" value="TreeGrafter"/>
</dbReference>
<comment type="similarity">
    <text evidence="1">Belongs to the NAD(P)H dehydrogenase (quinone) family.</text>
</comment>
<gene>
    <name evidence="4" type="ORF">FD04_GL000356</name>
</gene>
<protein>
    <recommendedName>
        <fullName evidence="3">Flavodoxin-like fold domain-containing protein</fullName>
    </recommendedName>
</protein>
<keyword evidence="2" id="KW-0560">Oxidoreductase</keyword>
<dbReference type="RefSeq" id="WP_054699347.1">
    <property type="nucleotide sequence ID" value="NZ_AZEE01000027.1"/>
</dbReference>
<dbReference type="InterPro" id="IPR051545">
    <property type="entry name" value="NAD(P)H_dehydrogenase_qn"/>
</dbReference>
<dbReference type="PANTHER" id="PTHR10204">
    <property type="entry name" value="NAD P H OXIDOREDUCTASE-RELATED"/>
    <property type="match status" value="1"/>
</dbReference>
<name>A0A0R1LS74_9LACO</name>
<dbReference type="OrthoDB" id="9798454at2"/>
<evidence type="ECO:0000313" key="5">
    <source>
        <dbReference type="Proteomes" id="UP000051160"/>
    </source>
</evidence>
<dbReference type="Proteomes" id="UP000051160">
    <property type="component" value="Unassembled WGS sequence"/>
</dbReference>
<sequence>MKTVIIFDHPYTSNASENVPHQRSFLAAVYKQVQTQLTAEHGEVDLIDLHADHFDPVMSAQDLANWRRGVPINDQIADYQARLLDADQIILMFPIWWEVMPAMTKGFLDKVYSKGCLYEAGSMQTKLVKQPQIKVITTMSTPSWLYRWVFGAPLLKALFRGTFLKTRLFHFKWYGFSQVEKKSLAQRQEMIRKFKV</sequence>
<reference evidence="4 5" key="1">
    <citation type="journal article" date="2015" name="Genome Announc.">
        <title>Expanding the biotechnology potential of lactobacilli through comparative genomics of 213 strains and associated genera.</title>
        <authorList>
            <person name="Sun Z."/>
            <person name="Harris H.M."/>
            <person name="McCann A."/>
            <person name="Guo C."/>
            <person name="Argimon S."/>
            <person name="Zhang W."/>
            <person name="Yang X."/>
            <person name="Jeffery I.B."/>
            <person name="Cooney J.C."/>
            <person name="Kagawa T.F."/>
            <person name="Liu W."/>
            <person name="Song Y."/>
            <person name="Salvetti E."/>
            <person name="Wrobel A."/>
            <person name="Rasinkangas P."/>
            <person name="Parkhill J."/>
            <person name="Rea M.C."/>
            <person name="O'Sullivan O."/>
            <person name="Ritari J."/>
            <person name="Douillard F.P."/>
            <person name="Paul Ross R."/>
            <person name="Yang R."/>
            <person name="Briner A.E."/>
            <person name="Felis G.E."/>
            <person name="de Vos W.M."/>
            <person name="Barrangou R."/>
            <person name="Klaenhammer T.R."/>
            <person name="Caufield P.W."/>
            <person name="Cui Y."/>
            <person name="Zhang H."/>
            <person name="O'Toole P.W."/>
        </authorList>
    </citation>
    <scope>NUCLEOTIDE SEQUENCE [LARGE SCALE GENOMIC DNA]</scope>
    <source>
        <strain evidence="4 5">DSM 19909</strain>
    </source>
</reference>
<dbReference type="InterPro" id="IPR003680">
    <property type="entry name" value="Flavodoxin_fold"/>
</dbReference>
<evidence type="ECO:0000256" key="1">
    <source>
        <dbReference type="ARBA" id="ARBA00006252"/>
    </source>
</evidence>
<dbReference type="SUPFAM" id="SSF52218">
    <property type="entry name" value="Flavoproteins"/>
    <property type="match status" value="1"/>
</dbReference>
<dbReference type="Gene3D" id="3.40.50.360">
    <property type="match status" value="1"/>
</dbReference>
<feature type="domain" description="Flavodoxin-like fold" evidence="3">
    <location>
        <begin position="1"/>
        <end position="179"/>
    </location>
</feature>
<comment type="caution">
    <text evidence="4">The sequence shown here is derived from an EMBL/GenBank/DDBJ whole genome shotgun (WGS) entry which is preliminary data.</text>
</comment>
<dbReference type="EMBL" id="AZEE01000027">
    <property type="protein sequence ID" value="KRK98622.1"/>
    <property type="molecule type" value="Genomic_DNA"/>
</dbReference>
<organism evidence="4 5">
    <name type="scientific">Secundilactobacillus odoratitofui DSM 19909 = JCM 15043</name>
    <dbReference type="NCBI Taxonomy" id="1423776"/>
    <lineage>
        <taxon>Bacteria</taxon>
        <taxon>Bacillati</taxon>
        <taxon>Bacillota</taxon>
        <taxon>Bacilli</taxon>
        <taxon>Lactobacillales</taxon>
        <taxon>Lactobacillaceae</taxon>
        <taxon>Secundilactobacillus</taxon>
    </lineage>
</organism>
<evidence type="ECO:0000313" key="4">
    <source>
        <dbReference type="EMBL" id="KRK98622.1"/>
    </source>
</evidence>
<dbReference type="PANTHER" id="PTHR10204:SF34">
    <property type="entry name" value="NAD(P)H DEHYDROGENASE [QUINONE] 1 ISOFORM 1"/>
    <property type="match status" value="1"/>
</dbReference>
<dbReference type="GO" id="GO:0003955">
    <property type="term" value="F:NAD(P)H dehydrogenase (quinone) activity"/>
    <property type="evidence" value="ECO:0007669"/>
    <property type="project" value="TreeGrafter"/>
</dbReference>
<dbReference type="AlphaFoldDB" id="A0A0R1LS74"/>
<evidence type="ECO:0000259" key="3">
    <source>
        <dbReference type="Pfam" id="PF02525"/>
    </source>
</evidence>